<proteinExistence type="predicted"/>
<comment type="caution">
    <text evidence="2">The sequence shown here is derived from an EMBL/GenBank/DDBJ whole genome shotgun (WGS) entry which is preliminary data.</text>
</comment>
<dbReference type="PANTHER" id="PTHR33144">
    <property type="entry name" value="OS10G0409366 PROTEIN-RELATED"/>
    <property type="match status" value="1"/>
</dbReference>
<evidence type="ECO:0000256" key="1">
    <source>
        <dbReference type="SAM" id="MobiDB-lite"/>
    </source>
</evidence>
<accession>A0A9Q1QIU9</accession>
<name>A0A9Q1QIU9_9CARY</name>
<dbReference type="Pfam" id="PF03004">
    <property type="entry name" value="Transposase_24"/>
    <property type="match status" value="1"/>
</dbReference>
<sequence>MKKEMVEPKARLPTYPNRDQTLYSSCWRRKMKETRQQDKVLKDKMVLQCSRHLRVEDWASVGSALISPHQRCLHSVASNLSETSNRFSDSLILMHIETLNNSSIGKIREIENFDSFKANDLNVNVSSDGLKGLLLIGGVRGRVGDQELQDIKSRVGCINLSPTPILSDPSWTQRHPDRKKMTLPIFILLESATGIMSFRSKRTRPVARGNETTRGTNAEHTILEENVQTNPIHGRNPTQFTTASNIPLSSQNQRLPNSSNETQRQSRCLEDDEEDADDLRNGETCSQHSQIPDWNDTIEFDEQEKVRGGHVLVWLAGDIAKNGDLCPIDEKNRHKVDKQKFVLPPNEIVNKKVLRRVGKAWRNHRYLLKKQYKVLGKTRQDVKDKVPDHVIKDQWINLQLSNQGREACASQDHYHTTGSKSFAMKRDELEKETGRKFGLLEVYIASHKRKDGSFKEDSASKDFVDIVEALIAEHMTDSASAKDVEDEVFHELMYRSQSEQDKKY</sequence>
<dbReference type="Proteomes" id="UP001153076">
    <property type="component" value="Unassembled WGS sequence"/>
</dbReference>
<dbReference type="EMBL" id="JAKOGI010000111">
    <property type="protein sequence ID" value="KAJ8443832.1"/>
    <property type="molecule type" value="Genomic_DNA"/>
</dbReference>
<feature type="region of interest" description="Disordered" evidence="1">
    <location>
        <begin position="225"/>
        <end position="290"/>
    </location>
</feature>
<gene>
    <name evidence="2" type="ORF">Cgig2_010296</name>
</gene>
<organism evidence="2 3">
    <name type="scientific">Carnegiea gigantea</name>
    <dbReference type="NCBI Taxonomy" id="171969"/>
    <lineage>
        <taxon>Eukaryota</taxon>
        <taxon>Viridiplantae</taxon>
        <taxon>Streptophyta</taxon>
        <taxon>Embryophyta</taxon>
        <taxon>Tracheophyta</taxon>
        <taxon>Spermatophyta</taxon>
        <taxon>Magnoliopsida</taxon>
        <taxon>eudicotyledons</taxon>
        <taxon>Gunneridae</taxon>
        <taxon>Pentapetalae</taxon>
        <taxon>Caryophyllales</taxon>
        <taxon>Cactineae</taxon>
        <taxon>Cactaceae</taxon>
        <taxon>Cactoideae</taxon>
        <taxon>Echinocereeae</taxon>
        <taxon>Carnegiea</taxon>
    </lineage>
</organism>
<evidence type="ECO:0000313" key="2">
    <source>
        <dbReference type="EMBL" id="KAJ8443832.1"/>
    </source>
</evidence>
<dbReference type="OrthoDB" id="1296398at2759"/>
<dbReference type="AlphaFoldDB" id="A0A9Q1QIU9"/>
<dbReference type="InterPro" id="IPR004252">
    <property type="entry name" value="Probable_transposase_24"/>
</dbReference>
<reference evidence="2" key="1">
    <citation type="submission" date="2022-04" db="EMBL/GenBank/DDBJ databases">
        <title>Carnegiea gigantea Genome sequencing and assembly v2.</title>
        <authorList>
            <person name="Copetti D."/>
            <person name="Sanderson M.J."/>
            <person name="Burquez A."/>
            <person name="Wojciechowski M.F."/>
        </authorList>
    </citation>
    <scope>NUCLEOTIDE SEQUENCE</scope>
    <source>
        <strain evidence="2">SGP5-SGP5p</strain>
        <tissue evidence="2">Aerial part</tissue>
    </source>
</reference>
<feature type="compositionally biased region" description="Polar residues" evidence="1">
    <location>
        <begin position="226"/>
        <end position="266"/>
    </location>
</feature>
<dbReference type="PANTHER" id="PTHR33144:SF52">
    <property type="match status" value="1"/>
</dbReference>
<evidence type="ECO:0000313" key="3">
    <source>
        <dbReference type="Proteomes" id="UP001153076"/>
    </source>
</evidence>
<protein>
    <submittedName>
        <fullName evidence="2">Uncharacterized protein</fullName>
    </submittedName>
</protein>
<keyword evidence="3" id="KW-1185">Reference proteome</keyword>